<organism evidence="2 3">
    <name type="scientific">Roseospira goensis</name>
    <dbReference type="NCBI Taxonomy" id="391922"/>
    <lineage>
        <taxon>Bacteria</taxon>
        <taxon>Pseudomonadati</taxon>
        <taxon>Pseudomonadota</taxon>
        <taxon>Alphaproteobacteria</taxon>
        <taxon>Rhodospirillales</taxon>
        <taxon>Rhodospirillaceae</taxon>
        <taxon>Roseospira</taxon>
    </lineage>
</organism>
<feature type="signal peptide" evidence="1">
    <location>
        <begin position="1"/>
        <end position="17"/>
    </location>
</feature>
<dbReference type="EMBL" id="JACIGI010000021">
    <property type="protein sequence ID" value="MBB4286774.1"/>
    <property type="molecule type" value="Genomic_DNA"/>
</dbReference>
<dbReference type="AlphaFoldDB" id="A0A7W6S0U5"/>
<evidence type="ECO:0000256" key="1">
    <source>
        <dbReference type="SAM" id="SignalP"/>
    </source>
</evidence>
<proteinExistence type="predicted"/>
<dbReference type="RefSeq" id="WP_184435916.1">
    <property type="nucleotide sequence ID" value="NZ_JACIGI010000021.1"/>
</dbReference>
<feature type="chain" id="PRO_5030899472" evidence="1">
    <location>
        <begin position="18"/>
        <end position="146"/>
    </location>
</feature>
<comment type="caution">
    <text evidence="2">The sequence shown here is derived from an EMBL/GenBank/DDBJ whole genome shotgun (WGS) entry which is preliminary data.</text>
</comment>
<protein>
    <submittedName>
        <fullName evidence="2">Uncharacterized protein (DUF2141 family)</fullName>
    </submittedName>
</protein>
<dbReference type="InterPro" id="IPR018673">
    <property type="entry name" value="DUF2141"/>
</dbReference>
<dbReference type="Pfam" id="PF09912">
    <property type="entry name" value="DUF2141"/>
    <property type="match status" value="1"/>
</dbReference>
<evidence type="ECO:0000313" key="3">
    <source>
        <dbReference type="Proteomes" id="UP000555728"/>
    </source>
</evidence>
<evidence type="ECO:0000313" key="2">
    <source>
        <dbReference type="EMBL" id="MBB4286774.1"/>
    </source>
</evidence>
<sequence length="146" mass="15375">MPVLLALMAVLPTLAGAEPGPAPTATLALTITDLAESGGTVYVAVYDDPAAFLDADAKRAGTKATVRGDRVTVRIPDLAPGRYAVAAYHDQNDNGRFDTGLFGIPLEGFGFTRDPSVVPARPTFADAAVTVTAPETRHTFRMRYAL</sequence>
<keyword evidence="1" id="KW-0732">Signal</keyword>
<dbReference type="Proteomes" id="UP000555728">
    <property type="component" value="Unassembled WGS sequence"/>
</dbReference>
<accession>A0A7W6S0U5</accession>
<name>A0A7W6S0U5_9PROT</name>
<keyword evidence="3" id="KW-1185">Reference proteome</keyword>
<reference evidence="2 3" key="1">
    <citation type="submission" date="2020-08" db="EMBL/GenBank/DDBJ databases">
        <title>Genome sequencing of Purple Non-Sulfur Bacteria from various extreme environments.</title>
        <authorList>
            <person name="Mayer M."/>
        </authorList>
    </citation>
    <scope>NUCLEOTIDE SEQUENCE [LARGE SCALE GENOMIC DNA]</scope>
    <source>
        <strain evidence="2 3">JA135</strain>
    </source>
</reference>
<gene>
    <name evidence="2" type="ORF">GGD88_002515</name>
</gene>